<comment type="similarity">
    <text evidence="1 4">Belongs to the glutathione peroxidase family.</text>
</comment>
<protein>
    <recommendedName>
        <fullName evidence="4">Glutathione peroxidase</fullName>
    </recommendedName>
</protein>
<gene>
    <name evidence="7" type="ORF">ACFOMD_03560</name>
</gene>
<name>A0ABV7X8P9_9SPHN</name>
<keyword evidence="2 4" id="KW-0575">Peroxidase</keyword>
<dbReference type="Pfam" id="PF00255">
    <property type="entry name" value="GSHPx"/>
    <property type="match status" value="1"/>
</dbReference>
<dbReference type="InterPro" id="IPR000889">
    <property type="entry name" value="Glutathione_peroxidase"/>
</dbReference>
<dbReference type="PROSITE" id="PS00460">
    <property type="entry name" value="GLUTATHIONE_PEROXID_1"/>
    <property type="match status" value="1"/>
</dbReference>
<dbReference type="PROSITE" id="PS51355">
    <property type="entry name" value="GLUTATHIONE_PEROXID_3"/>
    <property type="match status" value="1"/>
</dbReference>
<dbReference type="PRINTS" id="PR01011">
    <property type="entry name" value="GLUTPROXDASE"/>
</dbReference>
<sequence length="188" mass="20264">MYKHLTIAAAAVAVIAAAPAKAPTEIGSAYDIRMTSIDGKPLPLSKYKGQVMMVVNTASFCGFTPQYEALQKVHETYKAKGFTVLGVPSGDFKGQEFGSNKEIAEFCESKFGIRFPLTEKAKVTGPQAAPFYTWAATKLGADNVPKWNFHKYLVGRDGQLIAAFGTRIKPDAPEVMAAIEKALAAKRG</sequence>
<proteinExistence type="inferred from homology"/>
<dbReference type="Gene3D" id="3.40.30.10">
    <property type="entry name" value="Glutaredoxin"/>
    <property type="match status" value="1"/>
</dbReference>
<evidence type="ECO:0000256" key="3">
    <source>
        <dbReference type="ARBA" id="ARBA00023002"/>
    </source>
</evidence>
<keyword evidence="8" id="KW-1185">Reference proteome</keyword>
<dbReference type="InterPro" id="IPR013766">
    <property type="entry name" value="Thioredoxin_domain"/>
</dbReference>
<comment type="caution">
    <text evidence="7">The sequence shown here is derived from an EMBL/GenBank/DDBJ whole genome shotgun (WGS) entry which is preliminary data.</text>
</comment>
<evidence type="ECO:0000256" key="4">
    <source>
        <dbReference type="RuleBase" id="RU000499"/>
    </source>
</evidence>
<dbReference type="GO" id="GO:0004601">
    <property type="term" value="F:peroxidase activity"/>
    <property type="evidence" value="ECO:0007669"/>
    <property type="project" value="UniProtKB-KW"/>
</dbReference>
<organism evidence="7 8">
    <name type="scientific">Sphingoaurantiacus capsulatus</name>
    <dbReference type="NCBI Taxonomy" id="1771310"/>
    <lineage>
        <taxon>Bacteria</taxon>
        <taxon>Pseudomonadati</taxon>
        <taxon>Pseudomonadota</taxon>
        <taxon>Alphaproteobacteria</taxon>
        <taxon>Sphingomonadales</taxon>
        <taxon>Sphingosinicellaceae</taxon>
        <taxon>Sphingoaurantiacus</taxon>
    </lineage>
</organism>
<accession>A0ABV7X8P9</accession>
<keyword evidence="5" id="KW-0732">Signal</keyword>
<evidence type="ECO:0000313" key="8">
    <source>
        <dbReference type="Proteomes" id="UP001595615"/>
    </source>
</evidence>
<keyword evidence="3 4" id="KW-0560">Oxidoreductase</keyword>
<dbReference type="RefSeq" id="WP_380856955.1">
    <property type="nucleotide sequence ID" value="NZ_JBHRXV010000003.1"/>
</dbReference>
<reference evidence="8" key="1">
    <citation type="journal article" date="2019" name="Int. J. Syst. Evol. Microbiol.">
        <title>The Global Catalogue of Microorganisms (GCM) 10K type strain sequencing project: providing services to taxonomists for standard genome sequencing and annotation.</title>
        <authorList>
            <consortium name="The Broad Institute Genomics Platform"/>
            <consortium name="The Broad Institute Genome Sequencing Center for Infectious Disease"/>
            <person name="Wu L."/>
            <person name="Ma J."/>
        </authorList>
    </citation>
    <scope>NUCLEOTIDE SEQUENCE [LARGE SCALE GENOMIC DNA]</scope>
    <source>
        <strain evidence="8">KCTC 42644</strain>
    </source>
</reference>
<dbReference type="PANTHER" id="PTHR11592">
    <property type="entry name" value="GLUTATHIONE PEROXIDASE"/>
    <property type="match status" value="1"/>
</dbReference>
<feature type="chain" id="PRO_5046320201" description="Glutathione peroxidase" evidence="5">
    <location>
        <begin position="23"/>
        <end position="188"/>
    </location>
</feature>
<dbReference type="SUPFAM" id="SSF52833">
    <property type="entry name" value="Thioredoxin-like"/>
    <property type="match status" value="1"/>
</dbReference>
<dbReference type="InterPro" id="IPR036249">
    <property type="entry name" value="Thioredoxin-like_sf"/>
</dbReference>
<evidence type="ECO:0000256" key="2">
    <source>
        <dbReference type="ARBA" id="ARBA00022559"/>
    </source>
</evidence>
<dbReference type="InterPro" id="IPR029759">
    <property type="entry name" value="GPX_AS"/>
</dbReference>
<evidence type="ECO:0000259" key="6">
    <source>
        <dbReference type="PROSITE" id="PS51352"/>
    </source>
</evidence>
<dbReference type="CDD" id="cd00340">
    <property type="entry name" value="GSH_Peroxidase"/>
    <property type="match status" value="1"/>
</dbReference>
<dbReference type="PIRSF" id="PIRSF000303">
    <property type="entry name" value="Glutathion_perox"/>
    <property type="match status" value="1"/>
</dbReference>
<dbReference type="EMBL" id="JBHRXV010000003">
    <property type="protein sequence ID" value="MFC3711632.1"/>
    <property type="molecule type" value="Genomic_DNA"/>
</dbReference>
<feature type="domain" description="Thioredoxin" evidence="6">
    <location>
        <begin position="23"/>
        <end position="184"/>
    </location>
</feature>
<dbReference type="PANTHER" id="PTHR11592:SF78">
    <property type="entry name" value="GLUTATHIONE PEROXIDASE"/>
    <property type="match status" value="1"/>
</dbReference>
<evidence type="ECO:0000256" key="5">
    <source>
        <dbReference type="SAM" id="SignalP"/>
    </source>
</evidence>
<evidence type="ECO:0000256" key="1">
    <source>
        <dbReference type="ARBA" id="ARBA00006926"/>
    </source>
</evidence>
<feature type="signal peptide" evidence="5">
    <location>
        <begin position="1"/>
        <end position="22"/>
    </location>
</feature>
<dbReference type="PROSITE" id="PS51352">
    <property type="entry name" value="THIOREDOXIN_2"/>
    <property type="match status" value="1"/>
</dbReference>
<evidence type="ECO:0000313" key="7">
    <source>
        <dbReference type="EMBL" id="MFC3711632.1"/>
    </source>
</evidence>
<dbReference type="Proteomes" id="UP001595615">
    <property type="component" value="Unassembled WGS sequence"/>
</dbReference>